<organism evidence="2 3">
    <name type="scientific">Candidatus Brachybacterium intestinipullorum</name>
    <dbReference type="NCBI Taxonomy" id="2838512"/>
    <lineage>
        <taxon>Bacteria</taxon>
        <taxon>Bacillati</taxon>
        <taxon>Actinomycetota</taxon>
        <taxon>Actinomycetes</taxon>
        <taxon>Micrococcales</taxon>
        <taxon>Dermabacteraceae</taxon>
        <taxon>Brachybacterium</taxon>
    </lineage>
</organism>
<evidence type="ECO:0000313" key="3">
    <source>
        <dbReference type="Proteomes" id="UP000823854"/>
    </source>
</evidence>
<comment type="caution">
    <text evidence="2">The sequence shown here is derived from an EMBL/GenBank/DDBJ whole genome shotgun (WGS) entry which is preliminary data.</text>
</comment>
<name>A0A9D2TGJ4_9MICO</name>
<reference evidence="2" key="2">
    <citation type="submission" date="2021-04" db="EMBL/GenBank/DDBJ databases">
        <authorList>
            <person name="Gilroy R."/>
        </authorList>
    </citation>
    <scope>NUCLEOTIDE SEQUENCE</scope>
    <source>
        <strain evidence="2">CHK130-7132</strain>
    </source>
</reference>
<dbReference type="PANTHER" id="PTHR43364:SF6">
    <property type="entry name" value="OXIDOREDUCTASE-RELATED"/>
    <property type="match status" value="1"/>
</dbReference>
<sequence length="325" mass="34988">MARIDAPAPTLPTTPALPALGAMHLGTRIGERDSFALLDRFVELGGRWLDTSDNYYFAQDPSGLGGQSEALIGRWLRANPGAPVALSTKVGAEPNRPGGFPDDLEGLAPDVVRVALERSLERLGVERVDLYWAHIEDHDEPFAQVVGTFGSLVADGRIGAWGLSNHPSWRMAEARLLAAHAGLPAPSAYQQRHTYLQPVPGAELEGQRDAPGTLSADGVDLLRRTPELSGWVYTPLLRGAYDRADRPLAPEYHHPGTERRLEALGEVADSRGLSRGQVVLAWLTGGAPSLVPIIGGSRVDQLEQAWVGATTVLTTEERERLDTAA</sequence>
<feature type="domain" description="NADP-dependent oxidoreductase" evidence="1">
    <location>
        <begin position="20"/>
        <end position="323"/>
    </location>
</feature>
<dbReference type="InterPro" id="IPR036812">
    <property type="entry name" value="NAD(P)_OxRdtase_dom_sf"/>
</dbReference>
<protein>
    <submittedName>
        <fullName evidence="2">Aldo/keto reductase</fullName>
    </submittedName>
</protein>
<dbReference type="InterPro" id="IPR023210">
    <property type="entry name" value="NADP_OxRdtase_dom"/>
</dbReference>
<dbReference type="GO" id="GO:0005829">
    <property type="term" value="C:cytosol"/>
    <property type="evidence" value="ECO:0007669"/>
    <property type="project" value="TreeGrafter"/>
</dbReference>
<evidence type="ECO:0000313" key="2">
    <source>
        <dbReference type="EMBL" id="HJC68276.1"/>
    </source>
</evidence>
<dbReference type="EMBL" id="DWWC01000024">
    <property type="protein sequence ID" value="HJC68276.1"/>
    <property type="molecule type" value="Genomic_DNA"/>
</dbReference>
<accession>A0A9D2TGJ4</accession>
<dbReference type="Pfam" id="PF00248">
    <property type="entry name" value="Aldo_ket_red"/>
    <property type="match status" value="1"/>
</dbReference>
<dbReference type="InterPro" id="IPR050523">
    <property type="entry name" value="AKR_Detox_Biosynth"/>
</dbReference>
<dbReference type="AlphaFoldDB" id="A0A9D2TGJ4"/>
<evidence type="ECO:0000259" key="1">
    <source>
        <dbReference type="Pfam" id="PF00248"/>
    </source>
</evidence>
<proteinExistence type="predicted"/>
<dbReference type="Gene3D" id="3.20.20.100">
    <property type="entry name" value="NADP-dependent oxidoreductase domain"/>
    <property type="match status" value="1"/>
</dbReference>
<dbReference type="PANTHER" id="PTHR43364">
    <property type="entry name" value="NADH-SPECIFIC METHYLGLYOXAL REDUCTASE-RELATED"/>
    <property type="match status" value="1"/>
</dbReference>
<gene>
    <name evidence="2" type="ORF">H9932_01180</name>
</gene>
<reference evidence="2" key="1">
    <citation type="journal article" date="2021" name="PeerJ">
        <title>Extensive microbial diversity within the chicken gut microbiome revealed by metagenomics and culture.</title>
        <authorList>
            <person name="Gilroy R."/>
            <person name="Ravi A."/>
            <person name="Getino M."/>
            <person name="Pursley I."/>
            <person name="Horton D.L."/>
            <person name="Alikhan N.F."/>
            <person name="Baker D."/>
            <person name="Gharbi K."/>
            <person name="Hall N."/>
            <person name="Watson M."/>
            <person name="Adriaenssens E.M."/>
            <person name="Foster-Nyarko E."/>
            <person name="Jarju S."/>
            <person name="Secka A."/>
            <person name="Antonio M."/>
            <person name="Oren A."/>
            <person name="Chaudhuri R.R."/>
            <person name="La Ragione R."/>
            <person name="Hildebrand F."/>
            <person name="Pallen M.J."/>
        </authorList>
    </citation>
    <scope>NUCLEOTIDE SEQUENCE</scope>
    <source>
        <strain evidence="2">CHK130-7132</strain>
    </source>
</reference>
<dbReference type="SUPFAM" id="SSF51430">
    <property type="entry name" value="NAD(P)-linked oxidoreductase"/>
    <property type="match status" value="1"/>
</dbReference>
<dbReference type="Proteomes" id="UP000823854">
    <property type="component" value="Unassembled WGS sequence"/>
</dbReference>